<dbReference type="PANTHER" id="PTHR43429:SF1">
    <property type="entry name" value="NAD(P)H SULFUR OXIDOREDUCTASE (COA-DEPENDENT)"/>
    <property type="match status" value="1"/>
</dbReference>
<dbReference type="Proteomes" id="UP001221763">
    <property type="component" value="Unassembled WGS sequence"/>
</dbReference>
<dbReference type="InterPro" id="IPR004099">
    <property type="entry name" value="Pyr_nucl-diS_OxRdtase_dimer"/>
</dbReference>
<evidence type="ECO:0000313" key="9">
    <source>
        <dbReference type="EMBL" id="MDC9031819.1"/>
    </source>
</evidence>
<dbReference type="InterPro" id="IPR036188">
    <property type="entry name" value="FAD/NAD-bd_sf"/>
</dbReference>
<feature type="domain" description="FAD/NAD(P)-binding" evidence="8">
    <location>
        <begin position="1"/>
        <end position="306"/>
    </location>
</feature>
<proteinExistence type="inferred from homology"/>
<comment type="caution">
    <text evidence="9">The sequence shown here is derived from an EMBL/GenBank/DDBJ whole genome shotgun (WGS) entry which is preliminary data.</text>
</comment>
<comment type="cofactor">
    <cofactor evidence="1">
        <name>FAD</name>
        <dbReference type="ChEBI" id="CHEBI:57692"/>
    </cofactor>
</comment>
<keyword evidence="4" id="KW-0274">FAD</keyword>
<evidence type="ECO:0000256" key="3">
    <source>
        <dbReference type="ARBA" id="ARBA00022630"/>
    </source>
</evidence>
<evidence type="ECO:0000256" key="6">
    <source>
        <dbReference type="ARBA" id="ARBA00023284"/>
    </source>
</evidence>
<dbReference type="Gene3D" id="3.50.50.60">
    <property type="entry name" value="FAD/NAD(P)-binding domain"/>
    <property type="match status" value="2"/>
</dbReference>
<evidence type="ECO:0000313" key="10">
    <source>
        <dbReference type="Proteomes" id="UP001221763"/>
    </source>
</evidence>
<accession>A0ABT5L989</accession>
<name>A0ABT5L989_9MOLU</name>
<keyword evidence="10" id="KW-1185">Reference proteome</keyword>
<dbReference type="InterPro" id="IPR023753">
    <property type="entry name" value="FAD/NAD-binding_dom"/>
</dbReference>
<sequence length="447" mass="50080">MKVIVIGCNHSGTAAVRTILKQNKDIEISIYEKNDNVSFLSCGIALYIGGVVKDRKGLFYSSAEELSNLGADVKLKHEVIKIDLEKKNILAKDLKTGKEFIDHFDKLILSTGSWPVIPKIKGIQSKNVFLSKNLEHANNIIDYGKNVNKITIIGAGYIGVELAEAFSKQKKEVTLIDIEDRIMPKYLDKEFTSIAEDSLQQHNVNLALSQKVVEFKTQNDLVTHVITDKNSYETEMVIACISFRPYTDLAKDILELDSNNALKVNEYLQTSHPDVYGCGDNINIIYNPLNKKNMYMPLATNAIRTGTIVGLNIKKNICKYLGTQGTSCIQINDLSISSTGLNEHAAKLLNINYDSITIKDANRPEFMPEYDSVLLKIVFEKETGIILGGQILSNTDLTEKINTLSVFIEQQTTVDALAFKDFSFHPYFSKPWHLLNLVGLKYLESVK</sequence>
<evidence type="ECO:0000259" key="8">
    <source>
        <dbReference type="Pfam" id="PF07992"/>
    </source>
</evidence>
<keyword evidence="3" id="KW-0285">Flavoprotein</keyword>
<evidence type="ECO:0000256" key="4">
    <source>
        <dbReference type="ARBA" id="ARBA00022827"/>
    </source>
</evidence>
<dbReference type="Gene3D" id="3.30.390.30">
    <property type="match status" value="1"/>
</dbReference>
<dbReference type="PRINTS" id="PR00411">
    <property type="entry name" value="PNDRDTASEI"/>
</dbReference>
<dbReference type="Pfam" id="PF02852">
    <property type="entry name" value="Pyr_redox_dim"/>
    <property type="match status" value="1"/>
</dbReference>
<dbReference type="Pfam" id="PF07992">
    <property type="entry name" value="Pyr_redox_2"/>
    <property type="match status" value="1"/>
</dbReference>
<dbReference type="SUPFAM" id="SSF55424">
    <property type="entry name" value="FAD/NAD-linked reductases, dimerisation (C-terminal) domain"/>
    <property type="match status" value="1"/>
</dbReference>
<dbReference type="PRINTS" id="PR00368">
    <property type="entry name" value="FADPNR"/>
</dbReference>
<dbReference type="InterPro" id="IPR050260">
    <property type="entry name" value="FAD-bd_OxRdtase"/>
</dbReference>
<protein>
    <submittedName>
        <fullName evidence="9">FAD-dependent oxidoreductase</fullName>
    </submittedName>
</protein>
<feature type="domain" description="Pyridine nucleotide-disulphide oxidoreductase dimerisation" evidence="7">
    <location>
        <begin position="333"/>
        <end position="430"/>
    </location>
</feature>
<evidence type="ECO:0000256" key="2">
    <source>
        <dbReference type="ARBA" id="ARBA00009130"/>
    </source>
</evidence>
<evidence type="ECO:0000256" key="5">
    <source>
        <dbReference type="ARBA" id="ARBA00023002"/>
    </source>
</evidence>
<dbReference type="SUPFAM" id="SSF51905">
    <property type="entry name" value="FAD/NAD(P)-binding domain"/>
    <property type="match status" value="1"/>
</dbReference>
<dbReference type="InterPro" id="IPR016156">
    <property type="entry name" value="FAD/NAD-linked_Rdtase_dimer_sf"/>
</dbReference>
<dbReference type="PANTHER" id="PTHR43429">
    <property type="entry name" value="PYRIDINE NUCLEOTIDE-DISULFIDE OXIDOREDUCTASE DOMAIN-CONTAINING"/>
    <property type="match status" value="1"/>
</dbReference>
<dbReference type="EMBL" id="JANHJP010000001">
    <property type="protein sequence ID" value="MDC9031819.1"/>
    <property type="molecule type" value="Genomic_DNA"/>
</dbReference>
<gene>
    <name evidence="9" type="ORF">M8044_000038</name>
</gene>
<evidence type="ECO:0000259" key="7">
    <source>
        <dbReference type="Pfam" id="PF02852"/>
    </source>
</evidence>
<reference evidence="9 10" key="1">
    <citation type="journal article" date="2023" name="Plant">
        <title>Draft Genome Sequence Resource of CBPPT1, a 'Candidatus Phytoplasma trifolii'-Related Strain Associated with Potato Purple Top Disease in the Columbia Basin, U.S.A.</title>
        <authorList>
            <person name="Wei W."/>
            <person name="Shao J."/>
            <person name="Bottner-Parker K.D."/>
            <person name="Zhao Y."/>
        </authorList>
    </citation>
    <scope>NUCLEOTIDE SEQUENCE [LARGE SCALE GENOMIC DNA]</scope>
    <source>
        <strain evidence="9 10">CBPPT1</strain>
    </source>
</reference>
<organism evidence="9 10">
    <name type="scientific">Columbia Basin potato purple top phytoplasma</name>
    <dbReference type="NCBI Taxonomy" id="307134"/>
    <lineage>
        <taxon>Bacteria</taxon>
        <taxon>Bacillati</taxon>
        <taxon>Mycoplasmatota</taxon>
        <taxon>Mollicutes</taxon>
        <taxon>Acholeplasmatales</taxon>
        <taxon>Acholeplasmataceae</taxon>
        <taxon>Candidatus Phytoplasma</taxon>
        <taxon>16SrVI (Clover proliferation group)</taxon>
    </lineage>
</organism>
<comment type="similarity">
    <text evidence="2">Belongs to the class-III pyridine nucleotide-disulfide oxidoreductase family.</text>
</comment>
<evidence type="ECO:0000256" key="1">
    <source>
        <dbReference type="ARBA" id="ARBA00001974"/>
    </source>
</evidence>
<dbReference type="RefSeq" id="WP_273585056.1">
    <property type="nucleotide sequence ID" value="NZ_JANHJP010000001.1"/>
</dbReference>
<keyword evidence="5" id="KW-0560">Oxidoreductase</keyword>
<keyword evidence="6" id="KW-0676">Redox-active center</keyword>